<protein>
    <recommendedName>
        <fullName evidence="4">F-box domain-containing protein</fullName>
    </recommendedName>
</protein>
<reference evidence="2" key="2">
    <citation type="submission" date="2019-10" db="EMBL/GenBank/DDBJ databases">
        <title>Conservation and host-specific expression of non-tandemly repeated heterogenous ribosome RNA gene in arbuscular mycorrhizal fungi.</title>
        <authorList>
            <person name="Maeda T."/>
            <person name="Kobayashi Y."/>
            <person name="Nakagawa T."/>
            <person name="Ezawa T."/>
            <person name="Yamaguchi K."/>
            <person name="Bino T."/>
            <person name="Nishimoto Y."/>
            <person name="Shigenobu S."/>
            <person name="Kawaguchi M."/>
        </authorList>
    </citation>
    <scope>NUCLEOTIDE SEQUENCE</scope>
    <source>
        <strain evidence="2">HR1</strain>
    </source>
</reference>
<organism evidence="1 3">
    <name type="scientific">Rhizophagus clarus</name>
    <dbReference type="NCBI Taxonomy" id="94130"/>
    <lineage>
        <taxon>Eukaryota</taxon>
        <taxon>Fungi</taxon>
        <taxon>Fungi incertae sedis</taxon>
        <taxon>Mucoromycota</taxon>
        <taxon>Glomeromycotina</taxon>
        <taxon>Glomeromycetes</taxon>
        <taxon>Glomerales</taxon>
        <taxon>Glomeraceae</taxon>
        <taxon>Rhizophagus</taxon>
    </lineage>
</organism>
<dbReference type="SUPFAM" id="SSF52047">
    <property type="entry name" value="RNI-like"/>
    <property type="match status" value="1"/>
</dbReference>
<dbReference type="EMBL" id="BLAL01000012">
    <property type="protein sequence ID" value="GES74766.1"/>
    <property type="molecule type" value="Genomic_DNA"/>
</dbReference>
<gene>
    <name evidence="2" type="ORF">RCL2_000223300</name>
    <name evidence="1" type="ORF">RclHR1_01460004</name>
</gene>
<name>A0A2Z6QSF3_9GLOM</name>
<accession>A0A2Z6QSF3</accession>
<evidence type="ECO:0008006" key="4">
    <source>
        <dbReference type="Google" id="ProtNLM"/>
    </source>
</evidence>
<comment type="caution">
    <text evidence="1">The sequence shown here is derived from an EMBL/GenBank/DDBJ whole genome shotgun (WGS) entry which is preliminary data.</text>
</comment>
<evidence type="ECO:0000313" key="1">
    <source>
        <dbReference type="EMBL" id="GBB88054.1"/>
    </source>
</evidence>
<proteinExistence type="predicted"/>
<dbReference type="InterPro" id="IPR032675">
    <property type="entry name" value="LRR_dom_sf"/>
</dbReference>
<sequence length="475" mass="55916">MSKLNRDVLYSIFEKLKDDNQTLLSSLSVNRIWCEIIIPIFWKDPWKRLCGWKSASLLFGVIISHLSDESRKNIDNKFLKNYKKPLFNYISFCKNLNLIELENIINIAIDSDLRDDHEFLFYKGEIYNLFINKKTKFTQLYLPREFSDQIHLIPGAKECFSEIEFLNFYSDINEEILIGLSEICKSIKKLEIFITTNANSGIIKLIDAQKRLKEVYFDFIDNNESICKSLENSLIKHGKNIEYIKLKDQSIIKILSYFENLKVLEVGDVDHDISWDHLAAVSLPILQVLNARNVPINVITSLIEKTNGHLNEIRIDFIDHDDINNKRLIQAIYQNCPNLKYLELLIRNNNISEFEKLLIKCKYLDGLFILITDDTDDWTDLFEVLTRSSPSGLYKFKFYFYVAPSSESLRLFFDNWKGRHPMLLHVVPDSIYAGYIDIDMINEYKQEGIIKIYEEDIFGDIYEDFEWISEKIQMN</sequence>
<dbReference type="Proteomes" id="UP000247702">
    <property type="component" value="Unassembled WGS sequence"/>
</dbReference>
<dbReference type="OrthoDB" id="2354556at2759"/>
<evidence type="ECO:0000313" key="3">
    <source>
        <dbReference type="Proteomes" id="UP000247702"/>
    </source>
</evidence>
<dbReference type="EMBL" id="BEXD01000513">
    <property type="protein sequence ID" value="GBB88054.1"/>
    <property type="molecule type" value="Genomic_DNA"/>
</dbReference>
<dbReference type="Proteomes" id="UP000615446">
    <property type="component" value="Unassembled WGS sequence"/>
</dbReference>
<keyword evidence="3" id="KW-1185">Reference proteome</keyword>
<dbReference type="AlphaFoldDB" id="A0A2Z6QSF3"/>
<reference evidence="1 3" key="1">
    <citation type="submission" date="2017-11" db="EMBL/GenBank/DDBJ databases">
        <title>The genome of Rhizophagus clarus HR1 reveals common genetic basis of auxotrophy among arbuscular mycorrhizal fungi.</title>
        <authorList>
            <person name="Kobayashi Y."/>
        </authorList>
    </citation>
    <scope>NUCLEOTIDE SEQUENCE [LARGE SCALE GENOMIC DNA]</scope>
    <source>
        <strain evidence="1 3">HR1</strain>
    </source>
</reference>
<dbReference type="Gene3D" id="3.80.10.10">
    <property type="entry name" value="Ribonuclease Inhibitor"/>
    <property type="match status" value="1"/>
</dbReference>
<evidence type="ECO:0000313" key="2">
    <source>
        <dbReference type="EMBL" id="GES74766.1"/>
    </source>
</evidence>